<dbReference type="Pfam" id="PF01408">
    <property type="entry name" value="GFO_IDH_MocA"/>
    <property type="match status" value="1"/>
</dbReference>
<organism evidence="3 4">
    <name type="scientific">Egibacter rhizosphaerae</name>
    <dbReference type="NCBI Taxonomy" id="1670831"/>
    <lineage>
        <taxon>Bacteria</taxon>
        <taxon>Bacillati</taxon>
        <taxon>Actinomycetota</taxon>
        <taxon>Nitriliruptoria</taxon>
        <taxon>Egibacterales</taxon>
        <taxon>Egibacteraceae</taxon>
        <taxon>Egibacter</taxon>
    </lineage>
</organism>
<evidence type="ECO:0000313" key="3">
    <source>
        <dbReference type="EMBL" id="QBI20933.1"/>
    </source>
</evidence>
<keyword evidence="1" id="KW-0472">Membrane</keyword>
<feature type="transmembrane region" description="Helical" evidence="1">
    <location>
        <begin position="12"/>
        <end position="30"/>
    </location>
</feature>
<dbReference type="GO" id="GO:0000166">
    <property type="term" value="F:nucleotide binding"/>
    <property type="evidence" value="ECO:0007669"/>
    <property type="project" value="InterPro"/>
</dbReference>
<protein>
    <submittedName>
        <fullName evidence="3">Gfo/Idh/MocA family oxidoreductase</fullName>
    </submittedName>
</protein>
<dbReference type="InterPro" id="IPR051317">
    <property type="entry name" value="Gfo/Idh/MocA_oxidoreduct"/>
</dbReference>
<evidence type="ECO:0000313" key="4">
    <source>
        <dbReference type="Proteomes" id="UP000291469"/>
    </source>
</evidence>
<dbReference type="PANTHER" id="PTHR43708">
    <property type="entry name" value="CONSERVED EXPRESSED OXIDOREDUCTASE (EUROFUNG)"/>
    <property type="match status" value="1"/>
</dbReference>
<dbReference type="Gene3D" id="3.30.360.10">
    <property type="entry name" value="Dihydrodipicolinate Reductase, domain 2"/>
    <property type="match status" value="1"/>
</dbReference>
<dbReference type="EMBL" id="CP036402">
    <property type="protein sequence ID" value="QBI20933.1"/>
    <property type="molecule type" value="Genomic_DNA"/>
</dbReference>
<dbReference type="InterPro" id="IPR000683">
    <property type="entry name" value="Gfo/Idh/MocA-like_OxRdtase_N"/>
</dbReference>
<feature type="domain" description="Gfo/Idh/MocA-like oxidoreductase N-terminal" evidence="2">
    <location>
        <begin position="11"/>
        <end position="118"/>
    </location>
</feature>
<gene>
    <name evidence="3" type="ORF">ER308_16030</name>
</gene>
<accession>A0A411YI73</accession>
<reference evidence="3 4" key="1">
    <citation type="submission" date="2019-01" db="EMBL/GenBank/DDBJ databases">
        <title>Egibacter rhizosphaerae EGI 80759T.</title>
        <authorList>
            <person name="Chen D.-D."/>
            <person name="Tian Y."/>
            <person name="Jiao J.-Y."/>
            <person name="Zhang X.-T."/>
            <person name="Zhang Y.-G."/>
            <person name="Zhang Y."/>
            <person name="Xiao M."/>
            <person name="Shu W.-S."/>
            <person name="Li W.-J."/>
        </authorList>
    </citation>
    <scope>NUCLEOTIDE SEQUENCE [LARGE SCALE GENOMIC DNA]</scope>
    <source>
        <strain evidence="3 4">EGI 80759</strain>
    </source>
</reference>
<evidence type="ECO:0000256" key="1">
    <source>
        <dbReference type="SAM" id="Phobius"/>
    </source>
</evidence>
<dbReference type="Gene3D" id="3.40.50.720">
    <property type="entry name" value="NAD(P)-binding Rossmann-like Domain"/>
    <property type="match status" value="1"/>
</dbReference>
<sequence>MVMGTPQEPVRLAVVGLGTVAQLVYLPLLARRRDLFRLVAVCDRSPRAVATIGDQWSVPHHRRLETVEEVAACEEIDAVLLLTSGSHGQAARVLTEAGIAVLCEKPLAFTREEAEQLKGSDRLHLGYMKQLDPAVETAAVDLREVGSLRSVEITVLHPSLERQLTHLGRSPQTWPPPATVANTDAELRTIALGPAGATTLGSIYTDVLLGSVIHELSVLRATVGPLATVDAVSEWAGDVGRSLVLTGQLPGDARVDIGWHLMPDYPAYREQVRVHGERGSIEFEFPSPYLLHAPTTYQLTTAEGEGHRQLHRTSHREAFERQLERFHAVALGLSAPPSGAVEGLEDIITCQSAMAVLAAQQGVTIGGEAAL</sequence>
<evidence type="ECO:0000259" key="2">
    <source>
        <dbReference type="Pfam" id="PF01408"/>
    </source>
</evidence>
<dbReference type="SUPFAM" id="SSF55347">
    <property type="entry name" value="Glyceraldehyde-3-phosphate dehydrogenase-like, C-terminal domain"/>
    <property type="match status" value="1"/>
</dbReference>
<dbReference type="InterPro" id="IPR036291">
    <property type="entry name" value="NAD(P)-bd_dom_sf"/>
</dbReference>
<keyword evidence="1" id="KW-1133">Transmembrane helix</keyword>
<dbReference type="PANTHER" id="PTHR43708:SF4">
    <property type="entry name" value="OXIDOREDUCTASE YCEM-RELATED"/>
    <property type="match status" value="1"/>
</dbReference>
<keyword evidence="4" id="KW-1185">Reference proteome</keyword>
<keyword evidence="1" id="KW-0812">Transmembrane</keyword>
<dbReference type="SUPFAM" id="SSF51735">
    <property type="entry name" value="NAD(P)-binding Rossmann-fold domains"/>
    <property type="match status" value="1"/>
</dbReference>
<name>A0A411YI73_9ACTN</name>
<proteinExistence type="predicted"/>
<dbReference type="OrthoDB" id="9792085at2"/>
<dbReference type="KEGG" id="erz:ER308_16030"/>
<dbReference type="Proteomes" id="UP000291469">
    <property type="component" value="Chromosome"/>
</dbReference>
<dbReference type="AlphaFoldDB" id="A0A411YI73"/>